<dbReference type="AlphaFoldDB" id="A0AA39KH98"/>
<protein>
    <submittedName>
        <fullName evidence="1">Uncharacterized protein</fullName>
    </submittedName>
</protein>
<dbReference type="EMBL" id="JAUEPS010000013">
    <property type="protein sequence ID" value="KAK0460005.1"/>
    <property type="molecule type" value="Genomic_DNA"/>
</dbReference>
<evidence type="ECO:0000313" key="1">
    <source>
        <dbReference type="EMBL" id="KAK0460005.1"/>
    </source>
</evidence>
<reference evidence="1" key="1">
    <citation type="submission" date="2023-06" db="EMBL/GenBank/DDBJ databases">
        <authorList>
            <consortium name="Lawrence Berkeley National Laboratory"/>
            <person name="Ahrendt S."/>
            <person name="Sahu N."/>
            <person name="Indic B."/>
            <person name="Wong-Bajracharya J."/>
            <person name="Merenyi Z."/>
            <person name="Ke H.-M."/>
            <person name="Monk M."/>
            <person name="Kocsube S."/>
            <person name="Drula E."/>
            <person name="Lipzen A."/>
            <person name="Balint B."/>
            <person name="Henrissat B."/>
            <person name="Andreopoulos B."/>
            <person name="Martin F.M."/>
            <person name="Harder C.B."/>
            <person name="Rigling D."/>
            <person name="Ford K.L."/>
            <person name="Foster G.D."/>
            <person name="Pangilinan J."/>
            <person name="Papanicolaou A."/>
            <person name="Barry K."/>
            <person name="LaButti K."/>
            <person name="Viragh M."/>
            <person name="Koriabine M."/>
            <person name="Yan M."/>
            <person name="Riley R."/>
            <person name="Champramary S."/>
            <person name="Plett K.L."/>
            <person name="Tsai I.J."/>
            <person name="Slot J."/>
            <person name="Sipos G."/>
            <person name="Plett J."/>
            <person name="Nagy L.G."/>
            <person name="Grigoriev I.V."/>
        </authorList>
    </citation>
    <scope>NUCLEOTIDE SEQUENCE</scope>
    <source>
        <strain evidence="1">CCBAS 213</strain>
    </source>
</reference>
<dbReference type="GeneID" id="85353056"/>
<proteinExistence type="predicted"/>
<name>A0AA39KH98_ARMTA</name>
<sequence length="220" mass="24289">MQGMRNLKDAELDFSTHFKHLNSTNETSTSAVGDDCASTLVLEASIDRVKKDIYIESKLDYEVDYSMETLRRGTSAYACARGGCIKDAKTYHAPIGKGEEGRLQQEDAVDGSLSVAVEGSRRLERLHAVYGKDVGGCRGRPLSREASVWREEKLSLRIVVVLSQSTEGKIGIRKGVARGSLEQHWCLAGDSREAVEKACADHEELVVNPLKHRDLRCPVL</sequence>
<keyword evidence="2" id="KW-1185">Reference proteome</keyword>
<dbReference type="RefSeq" id="XP_060332131.1">
    <property type="nucleotide sequence ID" value="XM_060469508.1"/>
</dbReference>
<dbReference type="Proteomes" id="UP001175211">
    <property type="component" value="Unassembled WGS sequence"/>
</dbReference>
<comment type="caution">
    <text evidence="1">The sequence shown here is derived from an EMBL/GenBank/DDBJ whole genome shotgun (WGS) entry which is preliminary data.</text>
</comment>
<gene>
    <name evidence="1" type="ORF">EV420DRAFT_1478545</name>
</gene>
<accession>A0AA39KH98</accession>
<organism evidence="1 2">
    <name type="scientific">Armillaria tabescens</name>
    <name type="common">Ringless honey mushroom</name>
    <name type="synonym">Agaricus tabescens</name>
    <dbReference type="NCBI Taxonomy" id="1929756"/>
    <lineage>
        <taxon>Eukaryota</taxon>
        <taxon>Fungi</taxon>
        <taxon>Dikarya</taxon>
        <taxon>Basidiomycota</taxon>
        <taxon>Agaricomycotina</taxon>
        <taxon>Agaricomycetes</taxon>
        <taxon>Agaricomycetidae</taxon>
        <taxon>Agaricales</taxon>
        <taxon>Marasmiineae</taxon>
        <taxon>Physalacriaceae</taxon>
        <taxon>Desarmillaria</taxon>
    </lineage>
</organism>
<evidence type="ECO:0000313" key="2">
    <source>
        <dbReference type="Proteomes" id="UP001175211"/>
    </source>
</evidence>